<dbReference type="SUPFAM" id="SSF118196">
    <property type="entry name" value="YaeB-like"/>
    <property type="match status" value="1"/>
</dbReference>
<name>A0A1B7XD05_9BACT</name>
<dbReference type="RefSeq" id="WP_066854577.1">
    <property type="nucleotide sequence ID" value="NZ_JXMS01000012.1"/>
</dbReference>
<dbReference type="Pfam" id="PF00596">
    <property type="entry name" value="Aldolase_II"/>
    <property type="match status" value="1"/>
</dbReference>
<evidence type="ECO:0000256" key="1">
    <source>
        <dbReference type="ARBA" id="ARBA00022691"/>
    </source>
</evidence>
<dbReference type="InterPro" id="IPR036413">
    <property type="entry name" value="YaeB-like_sf"/>
</dbReference>
<dbReference type="InterPro" id="IPR023370">
    <property type="entry name" value="TrmO-like_N"/>
</dbReference>
<reference evidence="7 8" key="1">
    <citation type="submission" date="2015-01" db="EMBL/GenBank/DDBJ databases">
        <title>Desulfovibrio sp. JC271 draft genome sequence.</title>
        <authorList>
            <person name="Shivani Y."/>
            <person name="Subhash Y."/>
            <person name="Sasikala C."/>
            <person name="Ramana C.V."/>
        </authorList>
    </citation>
    <scope>NUCLEOTIDE SEQUENCE [LARGE SCALE GENOMIC DNA]</scope>
    <source>
        <strain evidence="7 8">JC271</strain>
    </source>
</reference>
<dbReference type="GO" id="GO:0019323">
    <property type="term" value="P:pentose catabolic process"/>
    <property type="evidence" value="ECO:0007669"/>
    <property type="project" value="TreeGrafter"/>
</dbReference>
<dbReference type="InterPro" id="IPR050197">
    <property type="entry name" value="Aldolase_class_II_sugar_metab"/>
</dbReference>
<dbReference type="GO" id="GO:0005829">
    <property type="term" value="C:cytosol"/>
    <property type="evidence" value="ECO:0007669"/>
    <property type="project" value="TreeGrafter"/>
</dbReference>
<gene>
    <name evidence="7" type="ORF">SP90_08600</name>
</gene>
<dbReference type="PROSITE" id="PS51668">
    <property type="entry name" value="TSAA_2"/>
    <property type="match status" value="1"/>
</dbReference>
<dbReference type="STRING" id="1560234.SP90_08600"/>
<keyword evidence="8" id="KW-1185">Reference proteome</keyword>
<evidence type="ECO:0000259" key="6">
    <source>
        <dbReference type="PROSITE" id="PS51668"/>
    </source>
</evidence>
<proteinExistence type="inferred from homology"/>
<dbReference type="PANTHER" id="PTHR22789:SF0">
    <property type="entry name" value="3-OXO-TETRONATE 4-PHOSPHATE DECARBOXYLASE-RELATED"/>
    <property type="match status" value="1"/>
</dbReference>
<evidence type="ECO:0000256" key="4">
    <source>
        <dbReference type="ARBA" id="ARBA00033753"/>
    </source>
</evidence>
<dbReference type="InterPro" id="IPR036409">
    <property type="entry name" value="Aldolase_II/adducin_N_sf"/>
</dbReference>
<organism evidence="7 8">
    <name type="scientific">Halodesulfovibrio spirochaetisodalis</name>
    <dbReference type="NCBI Taxonomy" id="1560234"/>
    <lineage>
        <taxon>Bacteria</taxon>
        <taxon>Pseudomonadati</taxon>
        <taxon>Thermodesulfobacteriota</taxon>
        <taxon>Desulfovibrionia</taxon>
        <taxon>Desulfovibrionales</taxon>
        <taxon>Desulfovibrionaceae</taxon>
        <taxon>Halodesulfovibrio</taxon>
    </lineage>
</organism>
<feature type="domain" description="TsaA-like" evidence="6">
    <location>
        <begin position="5"/>
        <end position="137"/>
    </location>
</feature>
<evidence type="ECO:0000256" key="2">
    <source>
        <dbReference type="ARBA" id="ARBA00022723"/>
    </source>
</evidence>
<dbReference type="PANTHER" id="PTHR22789">
    <property type="entry name" value="FUCULOSE PHOSPHATE ALDOLASE"/>
    <property type="match status" value="1"/>
</dbReference>
<feature type="region of interest" description="Disordered" evidence="5">
    <location>
        <begin position="70"/>
        <end position="89"/>
    </location>
</feature>
<comment type="similarity">
    <text evidence="4">Belongs to the tRNA methyltransferase O family.</text>
</comment>
<dbReference type="NCBIfam" id="TIGR00104">
    <property type="entry name" value="tRNA_TsaA"/>
    <property type="match status" value="1"/>
</dbReference>
<dbReference type="InterPro" id="IPR001303">
    <property type="entry name" value="Aldolase_II/adducin_N"/>
</dbReference>
<keyword evidence="1" id="KW-0949">S-adenosyl-L-methionine</keyword>
<dbReference type="GO" id="GO:0046872">
    <property type="term" value="F:metal ion binding"/>
    <property type="evidence" value="ECO:0007669"/>
    <property type="project" value="UniProtKB-KW"/>
</dbReference>
<dbReference type="SMART" id="SM01007">
    <property type="entry name" value="Aldolase_II"/>
    <property type="match status" value="1"/>
</dbReference>
<protein>
    <submittedName>
        <fullName evidence="7">Aldolase</fullName>
    </submittedName>
</protein>
<comment type="caution">
    <text evidence="7">The sequence shown here is derived from an EMBL/GenBank/DDBJ whole genome shotgun (WGS) entry which is preliminary data.</text>
</comment>
<dbReference type="EMBL" id="JXMS01000012">
    <property type="protein sequence ID" value="OBQ51884.1"/>
    <property type="molecule type" value="Genomic_DNA"/>
</dbReference>
<dbReference type="SUPFAM" id="SSF53639">
    <property type="entry name" value="AraD/HMP-PK domain-like"/>
    <property type="match status" value="1"/>
</dbReference>
<dbReference type="Gene3D" id="3.40.225.10">
    <property type="entry name" value="Class II aldolase/adducin N-terminal domain"/>
    <property type="match status" value="1"/>
</dbReference>
<dbReference type="CDD" id="cd09281">
    <property type="entry name" value="UPF0066"/>
    <property type="match status" value="1"/>
</dbReference>
<evidence type="ECO:0000256" key="3">
    <source>
        <dbReference type="ARBA" id="ARBA00023239"/>
    </source>
</evidence>
<dbReference type="OrthoDB" id="9804309at2"/>
<dbReference type="PATRIC" id="fig|1560234.3.peg.543"/>
<dbReference type="Pfam" id="PF01980">
    <property type="entry name" value="TrmO_N"/>
    <property type="match status" value="1"/>
</dbReference>
<sequence>MTAEIQFIGRVRTQFDDLETCPKQGDEGGKEGWVELEPQFAAGLEGLQVGQSIDLLTWLHKADRDVMAVHPRGDHSRPKRGIFSTRSPARPNPVGVHTVTILEIDTNKMRVEPLEALDKTPLIDIKKTPTPANLITPKDIRREDIEEITSVCRSAWSRRLFSGFNGNASIRLGDACLMTATGSAKGCLEPKDFVLVDIASGKVLSGSKPSSEGEMHLDIYRNQPKARAILHTHPPKILALGVLVAPEKMLKLPIYETDLIGSRMTTAPAFEPGTVELAKATGKAAITHDAVYMEKHGLVCWADTLSHALSLSEELEHLASIHVDVVR</sequence>
<evidence type="ECO:0000313" key="8">
    <source>
        <dbReference type="Proteomes" id="UP000091979"/>
    </source>
</evidence>
<dbReference type="Gene3D" id="2.40.30.70">
    <property type="entry name" value="YaeB-like"/>
    <property type="match status" value="1"/>
</dbReference>
<keyword evidence="2" id="KW-0479">Metal-binding</keyword>
<evidence type="ECO:0000256" key="5">
    <source>
        <dbReference type="SAM" id="MobiDB-lite"/>
    </source>
</evidence>
<keyword evidence="3" id="KW-0456">Lyase</keyword>
<evidence type="ECO:0000313" key="7">
    <source>
        <dbReference type="EMBL" id="OBQ51884.1"/>
    </source>
</evidence>
<dbReference type="AlphaFoldDB" id="A0A1B7XD05"/>
<dbReference type="Proteomes" id="UP000091979">
    <property type="component" value="Unassembled WGS sequence"/>
</dbReference>
<dbReference type="GO" id="GO:0016832">
    <property type="term" value="F:aldehyde-lyase activity"/>
    <property type="evidence" value="ECO:0007669"/>
    <property type="project" value="TreeGrafter"/>
</dbReference>
<accession>A0A1B7XD05</accession>
<dbReference type="InterPro" id="IPR036414">
    <property type="entry name" value="YaeB_N_sf"/>
</dbReference>